<feature type="compositionally biased region" description="Basic and acidic residues" evidence="4">
    <location>
        <begin position="59"/>
        <end position="69"/>
    </location>
</feature>
<feature type="region of interest" description="Disordered" evidence="4">
    <location>
        <begin position="1057"/>
        <end position="1077"/>
    </location>
</feature>
<dbReference type="GO" id="GO:0033314">
    <property type="term" value="P:mitotic DNA replication checkpoint signaling"/>
    <property type="evidence" value="ECO:0007669"/>
    <property type="project" value="TreeGrafter"/>
</dbReference>
<feature type="compositionally biased region" description="Basic and acidic residues" evidence="4">
    <location>
        <begin position="727"/>
        <end position="738"/>
    </location>
</feature>
<evidence type="ECO:0000256" key="1">
    <source>
        <dbReference type="ARBA" id="ARBA00004123"/>
    </source>
</evidence>
<feature type="region of interest" description="Disordered" evidence="4">
    <location>
        <begin position="599"/>
        <end position="758"/>
    </location>
</feature>
<dbReference type="PANTHER" id="PTHR14396:SF10">
    <property type="entry name" value="CLASPIN"/>
    <property type="match status" value="1"/>
</dbReference>
<accession>A0AAG5CSZ5</accession>
<feature type="region of interest" description="Disordered" evidence="4">
    <location>
        <begin position="1"/>
        <end position="205"/>
    </location>
</feature>
<organism evidence="5 6">
    <name type="scientific">Anopheles atroparvus</name>
    <name type="common">European mosquito</name>
    <dbReference type="NCBI Taxonomy" id="41427"/>
    <lineage>
        <taxon>Eukaryota</taxon>
        <taxon>Metazoa</taxon>
        <taxon>Ecdysozoa</taxon>
        <taxon>Arthropoda</taxon>
        <taxon>Hexapoda</taxon>
        <taxon>Insecta</taxon>
        <taxon>Pterygota</taxon>
        <taxon>Neoptera</taxon>
        <taxon>Endopterygota</taxon>
        <taxon>Diptera</taxon>
        <taxon>Nematocera</taxon>
        <taxon>Culicoidea</taxon>
        <taxon>Culicidae</taxon>
        <taxon>Anophelinae</taxon>
        <taxon>Anopheles</taxon>
    </lineage>
</organism>
<feature type="compositionally biased region" description="Basic and acidic residues" evidence="4">
    <location>
        <begin position="865"/>
        <end position="883"/>
    </location>
</feature>
<keyword evidence="2" id="KW-0597">Phosphoprotein</keyword>
<evidence type="ECO:0000256" key="3">
    <source>
        <dbReference type="ARBA" id="ARBA00023242"/>
    </source>
</evidence>
<sequence>MDYDSDSELHATDTLRLDSDSEDENLSHPTPAHESIADNNSLAVSVAESASDPANVPTEHADESIKSSDNEPEQPQKPQSRRIKVSKIIDSDSEEGDDVPEKAAVAQEDALPECDGRTTDMNRLKSLLDSDSDTDEQVQRRKHSPPKRSKKKKTINRPEPGTAEGYWESDEEQLIGGGKEAAKPVSKPKRKKQTGSTKTASTVATAKDMLASLNLFFDDDEDDQKNHEPNTLLNSVSDDDSDIGNSRVARSPVQKMTEKQALEERQIIQSESQRMAREAYIDVPYHRTKAYSLEEFLARKTIRKPDPTRDCLGKSSDLSIKMTPEQLEMFARQLKERELESQEFFKSESESSDEEPKKDDAPSAEVTEDKESSEVQPNVEPDNQSVGEFDTQEKKSPIDPNAIGKVATPVTQNVEPIDDPIDEIVNRTSENMETLISNMHETEPSESGNVTETAIQYDLITAAPNETIVTKKASMLAKLNLPPCPRLSGHTDMLIDLESGTLEPKEPSGANILFQRLAKCSGSARKSVPSKSTITVLSTDDGVVKLDKISLFTEEERPLVHKEPIPGAAYLKLKQALKEKIDNDRRAAMRKREEDYAKRMEIEKEEMGYETDEDEEELLEDEEGDVEGEIEEKTDVAGQQKNFLNDEAMDDDDADADADENEDDETSENSSSSDDDEQCGVEGEVTGKKKGRIFKAFEDSDDEHIPDKPQEMAPAEDIDIQGLTQFEDNKPTSKRNEENGENSSLLWAREDKEESPDDDLIELCSGRFATQLPPDSTQMPTQISNAADNHLDLLGKESPTRFNKPLYTQAAEQSIGDSQLMELCSGRFETQLPVPEEPATQVENATVAQETVVSDNSDIIAGGKLRLDSSDDEADHTVTDVPKKGKKRKRKLLHVSDDEDETEHPEADSAQDHDDIDELGEEKHVEQDEEEAERYVDYDSEENEVEVKLTKKEKKQIVANFVENEAELSESEWGSADEDEKDLDRYDIELADEEQYDQSQLQQELEKIHNRQMLDQDNREVEQLKEFFLEDEENDGVGRVRQFRWKNVEKTFSLDYDKQKEGENENEEGVNGEASDDETELVWRKMRHERYLLMKEQNVNGNETELAATTLLNPEDTMVTTDPQENNQSVCNISAIAKKKITIVKRTTTATTGKDSPFLISKSSVVQGHKASFLSRDAETLNKLANLVKSNPDTEGTSTVMAANGRNFVFTALSPAIEKTSKRLLDPEDAEEKANIKRAKTTCKETTSKKKLLLGSLM</sequence>
<feature type="compositionally biased region" description="Basic residues" evidence="4">
    <location>
        <begin position="140"/>
        <end position="155"/>
    </location>
</feature>
<feature type="region of interest" description="Disordered" evidence="4">
    <location>
        <begin position="219"/>
        <end position="264"/>
    </location>
</feature>
<feature type="compositionally biased region" description="Acidic residues" evidence="4">
    <location>
        <begin position="1064"/>
        <end position="1077"/>
    </location>
</feature>
<feature type="compositionally biased region" description="Low complexity" evidence="4">
    <location>
        <begin position="194"/>
        <end position="205"/>
    </location>
</feature>
<reference evidence="5" key="1">
    <citation type="submission" date="2024-04" db="UniProtKB">
        <authorList>
            <consortium name="EnsemblMetazoa"/>
        </authorList>
    </citation>
    <scope>IDENTIFICATION</scope>
    <source>
        <strain evidence="5">EBRO</strain>
    </source>
</reference>
<feature type="compositionally biased region" description="Basic and acidic residues" evidence="4">
    <location>
        <begin position="695"/>
        <end position="710"/>
    </location>
</feature>
<feature type="region of interest" description="Disordered" evidence="4">
    <location>
        <begin position="329"/>
        <end position="407"/>
    </location>
</feature>
<dbReference type="InterPro" id="IPR024146">
    <property type="entry name" value="Claspin"/>
</dbReference>
<feature type="compositionally biased region" description="Basic and acidic residues" evidence="4">
    <location>
        <begin position="904"/>
        <end position="913"/>
    </location>
</feature>
<dbReference type="GO" id="GO:0005634">
    <property type="term" value="C:nucleus"/>
    <property type="evidence" value="ECO:0007669"/>
    <property type="project" value="UniProtKB-SubCell"/>
</dbReference>
<feature type="region of interest" description="Disordered" evidence="4">
    <location>
        <begin position="864"/>
        <end position="944"/>
    </location>
</feature>
<dbReference type="GO" id="GO:0010997">
    <property type="term" value="F:anaphase-promoting complex binding"/>
    <property type="evidence" value="ECO:0007669"/>
    <property type="project" value="TreeGrafter"/>
</dbReference>
<feature type="compositionally biased region" description="Basic and acidic residues" evidence="4">
    <location>
        <begin position="333"/>
        <end position="373"/>
    </location>
</feature>
<dbReference type="PANTHER" id="PTHR14396">
    <property type="entry name" value="CLASPIN"/>
    <property type="match status" value="1"/>
</dbReference>
<dbReference type="EnsemblMetazoa" id="ENSAATROPT001757">
    <property type="protein sequence ID" value="ENSAATROPP001688"/>
    <property type="gene ID" value="ENSAATROPG001384"/>
</dbReference>
<feature type="compositionally biased region" description="Basic and acidic residues" evidence="4">
    <location>
        <begin position="7"/>
        <end position="19"/>
    </location>
</feature>
<protein>
    <recommendedName>
        <fullName evidence="7">Claspin</fullName>
    </recommendedName>
</protein>
<comment type="subcellular location">
    <subcellularLocation>
        <location evidence="1">Nucleus</location>
    </subcellularLocation>
</comment>
<evidence type="ECO:0000256" key="4">
    <source>
        <dbReference type="SAM" id="MobiDB-lite"/>
    </source>
</evidence>
<feature type="compositionally biased region" description="Basic and acidic residues" evidence="4">
    <location>
        <begin position="114"/>
        <end position="128"/>
    </location>
</feature>
<evidence type="ECO:0000256" key="2">
    <source>
        <dbReference type="ARBA" id="ARBA00022553"/>
    </source>
</evidence>
<keyword evidence="6" id="KW-1185">Reference proteome</keyword>
<dbReference type="Proteomes" id="UP000075880">
    <property type="component" value="Unassembled WGS sequence"/>
</dbReference>
<proteinExistence type="predicted"/>
<feature type="compositionally biased region" description="Acidic residues" evidence="4">
    <location>
        <begin position="927"/>
        <end position="944"/>
    </location>
</feature>
<keyword evidence="3" id="KW-0539">Nucleus</keyword>
<name>A0AAG5CSZ5_ANOAO</name>
<evidence type="ECO:0000313" key="5">
    <source>
        <dbReference type="EnsemblMetazoa" id="ENSAATROPP001688"/>
    </source>
</evidence>
<feature type="compositionally biased region" description="Acidic residues" evidence="4">
    <location>
        <begin position="647"/>
        <end position="679"/>
    </location>
</feature>
<evidence type="ECO:0000313" key="6">
    <source>
        <dbReference type="Proteomes" id="UP000075880"/>
    </source>
</evidence>
<dbReference type="GO" id="GO:0007095">
    <property type="term" value="P:mitotic G2 DNA damage checkpoint signaling"/>
    <property type="evidence" value="ECO:0007669"/>
    <property type="project" value="TreeGrafter"/>
</dbReference>
<dbReference type="AlphaFoldDB" id="A0AAG5CSZ5"/>
<evidence type="ECO:0008006" key="7">
    <source>
        <dbReference type="Google" id="ProtNLM"/>
    </source>
</evidence>
<feature type="compositionally biased region" description="Basic residues" evidence="4">
    <location>
        <begin position="884"/>
        <end position="893"/>
    </location>
</feature>
<feature type="compositionally biased region" description="Acidic residues" evidence="4">
    <location>
        <begin position="608"/>
        <end position="632"/>
    </location>
</feature>